<dbReference type="STRING" id="936435.F8PMW1"/>
<evidence type="ECO:0000313" key="7">
    <source>
        <dbReference type="EMBL" id="EGO02943.1"/>
    </source>
</evidence>
<organism evidence="8">
    <name type="scientific">Serpula lacrymans var. lacrymans (strain S7.3)</name>
    <name type="common">Dry rot fungus</name>
    <dbReference type="NCBI Taxonomy" id="936435"/>
    <lineage>
        <taxon>Eukaryota</taxon>
        <taxon>Fungi</taxon>
        <taxon>Dikarya</taxon>
        <taxon>Basidiomycota</taxon>
        <taxon>Agaricomycotina</taxon>
        <taxon>Agaricomycetes</taxon>
        <taxon>Agaricomycetidae</taxon>
        <taxon>Boletales</taxon>
        <taxon>Coniophorineae</taxon>
        <taxon>Serpulaceae</taxon>
        <taxon>Serpula</taxon>
    </lineage>
</organism>
<dbReference type="InParanoid" id="F8PMW1"/>
<evidence type="ECO:0000313" key="8">
    <source>
        <dbReference type="Proteomes" id="UP000008063"/>
    </source>
</evidence>
<keyword evidence="6" id="KW-0788">Thiol protease</keyword>
<dbReference type="OMA" id="FRWAINE"/>
<evidence type="ECO:0000256" key="6">
    <source>
        <dbReference type="ARBA" id="ARBA00022807"/>
    </source>
</evidence>
<keyword evidence="5" id="KW-0378">Hydrolase</keyword>
<dbReference type="GO" id="GO:0006508">
    <property type="term" value="P:proteolysis"/>
    <property type="evidence" value="ECO:0007669"/>
    <property type="project" value="UniProtKB-KW"/>
</dbReference>
<evidence type="ECO:0000256" key="2">
    <source>
        <dbReference type="ARBA" id="ARBA00012759"/>
    </source>
</evidence>
<evidence type="ECO:0000256" key="1">
    <source>
        <dbReference type="ARBA" id="ARBA00000707"/>
    </source>
</evidence>
<keyword evidence="8" id="KW-1185">Reference proteome</keyword>
<dbReference type="EC" id="3.4.19.12" evidence="2"/>
<dbReference type="GO" id="GO:0004843">
    <property type="term" value="F:cysteine-type deubiquitinase activity"/>
    <property type="evidence" value="ECO:0007669"/>
    <property type="project" value="UniProtKB-EC"/>
</dbReference>
<feature type="non-terminal residue" evidence="7">
    <location>
        <position position="1"/>
    </location>
</feature>
<evidence type="ECO:0000256" key="4">
    <source>
        <dbReference type="ARBA" id="ARBA00022786"/>
    </source>
</evidence>
<reference evidence="8" key="1">
    <citation type="journal article" date="2011" name="Science">
        <title>The plant cell wall-decomposing machinery underlies the functional diversity of forest fungi.</title>
        <authorList>
            <person name="Eastwood D.C."/>
            <person name="Floudas D."/>
            <person name="Binder M."/>
            <person name="Majcherczyk A."/>
            <person name="Schneider P."/>
            <person name="Aerts A."/>
            <person name="Asiegbu F.O."/>
            <person name="Baker S.E."/>
            <person name="Barry K."/>
            <person name="Bendiksby M."/>
            <person name="Blumentritt M."/>
            <person name="Coutinho P.M."/>
            <person name="Cullen D."/>
            <person name="de Vries R.P."/>
            <person name="Gathman A."/>
            <person name="Goodell B."/>
            <person name="Henrissat B."/>
            <person name="Ihrmark K."/>
            <person name="Kauserud H."/>
            <person name="Kohler A."/>
            <person name="LaButti K."/>
            <person name="Lapidus A."/>
            <person name="Lavin J.L."/>
            <person name="Lee Y.-H."/>
            <person name="Lindquist E."/>
            <person name="Lilly W."/>
            <person name="Lucas S."/>
            <person name="Morin E."/>
            <person name="Murat C."/>
            <person name="Oguiza J.A."/>
            <person name="Park J."/>
            <person name="Pisabarro A.G."/>
            <person name="Riley R."/>
            <person name="Rosling A."/>
            <person name="Salamov A."/>
            <person name="Schmidt O."/>
            <person name="Schmutz J."/>
            <person name="Skrede I."/>
            <person name="Stenlid J."/>
            <person name="Wiebenga A."/>
            <person name="Xie X."/>
            <person name="Kuees U."/>
            <person name="Hibbett D.S."/>
            <person name="Hoffmeister D."/>
            <person name="Hoegberg N."/>
            <person name="Martin F."/>
            <person name="Grigoriev I.V."/>
            <person name="Watkinson S.C."/>
        </authorList>
    </citation>
    <scope>NUCLEOTIDE SEQUENCE [LARGE SCALE GENOMIC DNA]</scope>
    <source>
        <strain evidence="8">strain S7.3</strain>
    </source>
</reference>
<dbReference type="PANTHER" id="PTHR13367:SF34">
    <property type="match status" value="1"/>
</dbReference>
<dbReference type="Proteomes" id="UP000008063">
    <property type="component" value="Unassembled WGS sequence"/>
</dbReference>
<gene>
    <name evidence="7" type="ORF">SERLA73DRAFT_28434</name>
</gene>
<dbReference type="InterPro" id="IPR051346">
    <property type="entry name" value="OTU_Deubiquitinase"/>
</dbReference>
<dbReference type="OrthoDB" id="3182339at2759"/>
<feature type="non-terminal residue" evidence="7">
    <location>
        <position position="101"/>
    </location>
</feature>
<protein>
    <recommendedName>
        <fullName evidence="2">ubiquitinyl hydrolase 1</fullName>
        <ecNumber evidence="2">3.4.19.12</ecNumber>
    </recommendedName>
</protein>
<dbReference type="AlphaFoldDB" id="F8PMW1"/>
<comment type="catalytic activity">
    <reaction evidence="1">
        <text>Thiol-dependent hydrolysis of ester, thioester, amide, peptide and isopeptide bonds formed by the C-terminal Gly of ubiquitin (a 76-residue protein attached to proteins as an intracellular targeting signal).</text>
        <dbReference type="EC" id="3.4.19.12"/>
    </reaction>
</comment>
<dbReference type="HOGENOM" id="CLU_2298484_0_0_1"/>
<name>F8PMW1_SERL3</name>
<evidence type="ECO:0000256" key="5">
    <source>
        <dbReference type="ARBA" id="ARBA00022801"/>
    </source>
</evidence>
<sequence length="101" mass="11270">VKLPTGFRAAVTLGPKVTKDRLAQGCMRMCKLGNGHSLMFFAPLEVARGIREAAKKTSSDERVDTLDILRWVMLETCTDIQQRASQWAQQGVDHQVRAAAW</sequence>
<dbReference type="PANTHER" id="PTHR13367">
    <property type="entry name" value="UBIQUITIN THIOESTERASE"/>
    <property type="match status" value="1"/>
</dbReference>
<keyword evidence="4" id="KW-0833">Ubl conjugation pathway</keyword>
<dbReference type="EMBL" id="GL945476">
    <property type="protein sequence ID" value="EGO02943.1"/>
    <property type="molecule type" value="Genomic_DNA"/>
</dbReference>
<accession>F8PMW1</accession>
<proteinExistence type="predicted"/>
<evidence type="ECO:0000256" key="3">
    <source>
        <dbReference type="ARBA" id="ARBA00022670"/>
    </source>
</evidence>
<keyword evidence="3" id="KW-0645">Protease</keyword>